<evidence type="ECO:0000313" key="1">
    <source>
        <dbReference type="EMBL" id="KAJ7527604.1"/>
    </source>
</evidence>
<reference evidence="2" key="1">
    <citation type="journal article" date="2024" name="Proc. Natl. Acad. Sci. U.S.A.">
        <title>Extraordinary preservation of gene collinearity over three hundred million years revealed in homosporous lycophytes.</title>
        <authorList>
            <person name="Li C."/>
            <person name="Wickell D."/>
            <person name="Kuo L.Y."/>
            <person name="Chen X."/>
            <person name="Nie B."/>
            <person name="Liao X."/>
            <person name="Peng D."/>
            <person name="Ji J."/>
            <person name="Jenkins J."/>
            <person name="Williams M."/>
            <person name="Shu S."/>
            <person name="Plott C."/>
            <person name="Barry K."/>
            <person name="Rajasekar S."/>
            <person name="Grimwood J."/>
            <person name="Han X."/>
            <person name="Sun S."/>
            <person name="Hou Z."/>
            <person name="He W."/>
            <person name="Dai G."/>
            <person name="Sun C."/>
            <person name="Schmutz J."/>
            <person name="Leebens-Mack J.H."/>
            <person name="Li F.W."/>
            <person name="Wang L."/>
        </authorList>
    </citation>
    <scope>NUCLEOTIDE SEQUENCE [LARGE SCALE GENOMIC DNA]</scope>
    <source>
        <strain evidence="2">cv. PW_Plant_1</strain>
    </source>
</reference>
<organism evidence="1 2">
    <name type="scientific">Diphasiastrum complanatum</name>
    <name type="common">Issler's clubmoss</name>
    <name type="synonym">Lycopodium complanatum</name>
    <dbReference type="NCBI Taxonomy" id="34168"/>
    <lineage>
        <taxon>Eukaryota</taxon>
        <taxon>Viridiplantae</taxon>
        <taxon>Streptophyta</taxon>
        <taxon>Embryophyta</taxon>
        <taxon>Tracheophyta</taxon>
        <taxon>Lycopodiopsida</taxon>
        <taxon>Lycopodiales</taxon>
        <taxon>Lycopodiaceae</taxon>
        <taxon>Lycopodioideae</taxon>
        <taxon>Diphasiastrum</taxon>
    </lineage>
</organism>
<keyword evidence="2" id="KW-1185">Reference proteome</keyword>
<evidence type="ECO:0000313" key="2">
    <source>
        <dbReference type="Proteomes" id="UP001162992"/>
    </source>
</evidence>
<proteinExistence type="predicted"/>
<name>A0ACC2BDV6_DIPCM</name>
<protein>
    <submittedName>
        <fullName evidence="1">Uncharacterized protein</fullName>
    </submittedName>
</protein>
<comment type="caution">
    <text evidence="1">The sequence shown here is derived from an EMBL/GenBank/DDBJ whole genome shotgun (WGS) entry which is preliminary data.</text>
</comment>
<dbReference type="Proteomes" id="UP001162992">
    <property type="component" value="Chromosome 16"/>
</dbReference>
<gene>
    <name evidence="1" type="ORF">O6H91_16G062800</name>
</gene>
<sequence length="438" mass="49821">MDTVSARFEKYQTGIRNFRKETDLYQVTELERRCGTGLSGTMSLYADMLGDPLCRVRHFPAFAMLVAEVDGSRIVGLVRAGVKDVVCGKKISNKNHDVVGKVQHEEPVYARVGYVLGLRVCPFHRRLGIGLRLAQAIEDWCKDEGAEFVYMATEKSNTPSIDLFTTKLGYKEIRMLRILVHPVFFHSELVPLNVRVTKLVTSDALTLYTSVMGSTTFFPRDIDMILQNELYEGTWIATLKQEEELGLVSITQYSNTRSRGSKFVQNLLNGVVNSWAMLSIWKCNEILKLQVVGVPKKVHALATITRFVDHTLPWLKIPSFPDVYSPFGMQFIFGIHAEGPNGHKLLDALCCYAHNIAQKHNCQVIMTELSSFDPLANCIPYWKTLSSANDLWCMKYLNNKILDEKVTTSYSNHEFSFDSFNWCKSIEEEKIFVDPRDV</sequence>
<dbReference type="EMBL" id="CM055107">
    <property type="protein sequence ID" value="KAJ7527604.1"/>
    <property type="molecule type" value="Genomic_DNA"/>
</dbReference>
<accession>A0ACC2BDV6</accession>